<feature type="domain" description="DDH" evidence="1">
    <location>
        <begin position="22"/>
        <end position="170"/>
    </location>
</feature>
<dbReference type="InterPro" id="IPR003156">
    <property type="entry name" value="DHHA1_dom"/>
</dbReference>
<evidence type="ECO:0000259" key="2">
    <source>
        <dbReference type="Pfam" id="PF02272"/>
    </source>
</evidence>
<reference evidence="3" key="1">
    <citation type="submission" date="2018-05" db="EMBL/GenBank/DDBJ databases">
        <authorList>
            <person name="Lanie J.A."/>
            <person name="Ng W.-L."/>
            <person name="Kazmierczak K.M."/>
            <person name="Andrzejewski T.M."/>
            <person name="Davidsen T.M."/>
            <person name="Wayne K.J."/>
            <person name="Tettelin H."/>
            <person name="Glass J.I."/>
            <person name="Rusch D."/>
            <person name="Podicherti R."/>
            <person name="Tsui H.-C.T."/>
            <person name="Winkler M.E."/>
        </authorList>
    </citation>
    <scope>NUCLEOTIDE SEQUENCE</scope>
</reference>
<dbReference type="GO" id="GO:0003676">
    <property type="term" value="F:nucleic acid binding"/>
    <property type="evidence" value="ECO:0007669"/>
    <property type="project" value="InterPro"/>
</dbReference>
<name>A0A381QGD5_9ZZZZ</name>
<dbReference type="InterPro" id="IPR001667">
    <property type="entry name" value="DDH_dom"/>
</dbReference>
<dbReference type="PANTHER" id="PTHR47618:SF1">
    <property type="entry name" value="BIFUNCTIONAL OLIGORIBONUCLEASE AND PAP PHOSPHATASE NRNA"/>
    <property type="match status" value="1"/>
</dbReference>
<organism evidence="3">
    <name type="scientific">marine metagenome</name>
    <dbReference type="NCBI Taxonomy" id="408172"/>
    <lineage>
        <taxon>unclassified sequences</taxon>
        <taxon>metagenomes</taxon>
        <taxon>ecological metagenomes</taxon>
    </lineage>
</organism>
<gene>
    <name evidence="3" type="ORF">METZ01_LOCUS31210</name>
</gene>
<dbReference type="SUPFAM" id="SSF64182">
    <property type="entry name" value="DHH phosphoesterases"/>
    <property type="match status" value="1"/>
</dbReference>
<dbReference type="EMBL" id="UINC01001349">
    <property type="protein sequence ID" value="SUZ78356.1"/>
    <property type="molecule type" value="Genomic_DNA"/>
</dbReference>
<dbReference type="InterPro" id="IPR038763">
    <property type="entry name" value="DHH_sf"/>
</dbReference>
<evidence type="ECO:0000313" key="3">
    <source>
        <dbReference type="EMBL" id="SUZ78356.1"/>
    </source>
</evidence>
<dbReference type="Pfam" id="PF02272">
    <property type="entry name" value="DHHA1"/>
    <property type="match status" value="1"/>
</dbReference>
<evidence type="ECO:0008006" key="4">
    <source>
        <dbReference type="Google" id="ProtNLM"/>
    </source>
</evidence>
<accession>A0A381QGD5</accession>
<dbReference type="Pfam" id="PF01368">
    <property type="entry name" value="DHH"/>
    <property type="match status" value="1"/>
</dbReference>
<protein>
    <recommendedName>
        <fullName evidence="4">DHHA1 domain-containing protein</fullName>
    </recommendedName>
</protein>
<dbReference type="InterPro" id="IPR051319">
    <property type="entry name" value="Oligoribo/pAp-PDE_c-di-AMP_PDE"/>
</dbReference>
<evidence type="ECO:0000259" key="1">
    <source>
        <dbReference type="Pfam" id="PF01368"/>
    </source>
</evidence>
<dbReference type="PANTHER" id="PTHR47618">
    <property type="entry name" value="BIFUNCTIONAL OLIGORIBONUCLEASE AND PAP PHOSPHATASE NRNA"/>
    <property type="match status" value="1"/>
</dbReference>
<feature type="domain" description="DHHA1" evidence="2">
    <location>
        <begin position="251"/>
        <end position="315"/>
    </location>
</feature>
<dbReference type="AlphaFoldDB" id="A0A381QGD5"/>
<proteinExistence type="predicted"/>
<dbReference type="Gene3D" id="3.90.1640.10">
    <property type="entry name" value="inorganic pyrophosphatase (n-terminal core)"/>
    <property type="match status" value="1"/>
</dbReference>
<dbReference type="Gene3D" id="3.10.310.30">
    <property type="match status" value="1"/>
</dbReference>
<sequence>MNFNNTPINWNQIHEVISAAERIMLTTHENPDGDGLGSESGLYHHLTEIGKDVRIINYSALPKDYEFLNQGIIFEQYEPSEHDEWLQGVQLILIFDVGDFKRLRTLADVITKYNLVTMNIDHHPHPDENYFNHNIVDLKAAATGCMVYDYLQAVRGIPLTKDICDGLYTAVMTDTGCFRYSNTDNKCHLIAIESLSKGVKTNEIYQQVYENSSQARIQLLGELLSNLHYELDNTFAWFEVTRDMMSRAHAAKSDVDGFSDMVRTIKGVEVALMIMENDADSCRVNFRSKGKFSVNDIAKSLGGGGHAFAAGAIVTGSLARVRHLAVTNTIDSLEIKMKGGV</sequence>